<dbReference type="AlphaFoldDB" id="A0A0F9I8L8"/>
<dbReference type="Gene3D" id="1.10.238.10">
    <property type="entry name" value="EF-hand"/>
    <property type="match status" value="1"/>
</dbReference>
<dbReference type="EMBL" id="LAZR01020085">
    <property type="protein sequence ID" value="KKL90160.1"/>
    <property type="molecule type" value="Genomic_DNA"/>
</dbReference>
<evidence type="ECO:0008006" key="2">
    <source>
        <dbReference type="Google" id="ProtNLM"/>
    </source>
</evidence>
<accession>A0A0F9I8L8</accession>
<proteinExistence type="predicted"/>
<name>A0A0F9I8L8_9ZZZZ</name>
<comment type="caution">
    <text evidence="1">The sequence shown here is derived from an EMBL/GenBank/DDBJ whole genome shotgun (WGS) entry which is preliminary data.</text>
</comment>
<evidence type="ECO:0000313" key="1">
    <source>
        <dbReference type="EMBL" id="KKL90160.1"/>
    </source>
</evidence>
<reference evidence="1" key="1">
    <citation type="journal article" date="2015" name="Nature">
        <title>Complex archaea that bridge the gap between prokaryotes and eukaryotes.</title>
        <authorList>
            <person name="Spang A."/>
            <person name="Saw J.H."/>
            <person name="Jorgensen S.L."/>
            <person name="Zaremba-Niedzwiedzka K."/>
            <person name="Martijn J."/>
            <person name="Lind A.E."/>
            <person name="van Eijk R."/>
            <person name="Schleper C."/>
            <person name="Guy L."/>
            <person name="Ettema T.J."/>
        </authorList>
    </citation>
    <scope>NUCLEOTIDE SEQUENCE</scope>
</reference>
<protein>
    <recommendedName>
        <fullName evidence="2">EF-hand domain-containing protein</fullName>
    </recommendedName>
</protein>
<dbReference type="InterPro" id="IPR018247">
    <property type="entry name" value="EF_Hand_1_Ca_BS"/>
</dbReference>
<sequence>MKKTAFAIAATVSALGFATAALAHEMDTDEDGLYSLTELRAEYPDLTDVDYAGLDTNSDGAVDGEELAAAQADGRLAPLD</sequence>
<organism evidence="1">
    <name type="scientific">marine sediment metagenome</name>
    <dbReference type="NCBI Taxonomy" id="412755"/>
    <lineage>
        <taxon>unclassified sequences</taxon>
        <taxon>metagenomes</taxon>
        <taxon>ecological metagenomes</taxon>
    </lineage>
</organism>
<dbReference type="PROSITE" id="PS00018">
    <property type="entry name" value="EF_HAND_1"/>
    <property type="match status" value="1"/>
</dbReference>
<gene>
    <name evidence="1" type="ORF">LCGC14_1907440</name>
</gene>